<dbReference type="PANTHER" id="PTHR11614">
    <property type="entry name" value="PHOSPHOLIPASE-RELATED"/>
    <property type="match status" value="1"/>
</dbReference>
<dbReference type="InterPro" id="IPR029058">
    <property type="entry name" value="AB_hydrolase_fold"/>
</dbReference>
<dbReference type="InterPro" id="IPR051044">
    <property type="entry name" value="MAG_DAG_Lipase"/>
</dbReference>
<dbReference type="SUPFAM" id="SSF53474">
    <property type="entry name" value="alpha/beta-Hydrolases"/>
    <property type="match status" value="1"/>
</dbReference>
<evidence type="ECO:0000313" key="3">
    <source>
        <dbReference type="Proteomes" id="UP000787472"/>
    </source>
</evidence>
<keyword evidence="2" id="KW-0378">Hydrolase</keyword>
<gene>
    <name evidence="2" type="ORF">G8770_01765</name>
</gene>
<dbReference type="EMBL" id="JAAONZ010000001">
    <property type="protein sequence ID" value="NHO64272.1"/>
    <property type="molecule type" value="Genomic_DNA"/>
</dbReference>
<feature type="domain" description="Serine aminopeptidase S33" evidence="1">
    <location>
        <begin position="36"/>
        <end position="280"/>
    </location>
</feature>
<dbReference type="AlphaFoldDB" id="A0A9E5JPK9"/>
<accession>A0A9E5JPK9</accession>
<dbReference type="Proteomes" id="UP000787472">
    <property type="component" value="Unassembled WGS sequence"/>
</dbReference>
<evidence type="ECO:0000313" key="2">
    <source>
        <dbReference type="EMBL" id="NHO64272.1"/>
    </source>
</evidence>
<dbReference type="Gene3D" id="3.40.50.1820">
    <property type="entry name" value="alpha/beta hydrolase"/>
    <property type="match status" value="1"/>
</dbReference>
<organism evidence="2 3">
    <name type="scientific">Pseudomaricurvus hydrocarbonicus</name>
    <dbReference type="NCBI Taxonomy" id="1470433"/>
    <lineage>
        <taxon>Bacteria</taxon>
        <taxon>Pseudomonadati</taxon>
        <taxon>Pseudomonadota</taxon>
        <taxon>Gammaproteobacteria</taxon>
        <taxon>Cellvibrionales</taxon>
        <taxon>Cellvibrionaceae</taxon>
        <taxon>Pseudomaricurvus</taxon>
    </lineage>
</organism>
<dbReference type="InterPro" id="IPR022742">
    <property type="entry name" value="Hydrolase_4"/>
</dbReference>
<sequence>MTNYTQTVFELDRPGDNAPHVSEDHKLVAYRWEVSNPKALVVIAHGMGEHARRYPPALTGLFDAGFSIYGIDHRGHGQTMTTNCSAPGDFGSGGFAAVIDDLCALVNVARREHPTLPLYLLGHSMGSFIAQAFLQDYSEKLDGIILVGTAAVELIAASVAAADDVMKELNKNFEPGRTPHDWLSSDPVEVDKYIQDPLCGFALTPDSMGSMLAYADRLADIALLKKIKKGLPMYVLVGGKDPLVSGFGRVEPLLERYREAGLNPEYVCYPEGRHEILNEVNRDQVVSHLLSWLESQIEQGGICQINKKGPCNAPSC</sequence>
<proteinExistence type="predicted"/>
<protein>
    <submittedName>
        <fullName evidence="2">Alpha/beta hydrolase</fullName>
    </submittedName>
</protein>
<evidence type="ECO:0000259" key="1">
    <source>
        <dbReference type="Pfam" id="PF12146"/>
    </source>
</evidence>
<dbReference type="RefSeq" id="WP_167181136.1">
    <property type="nucleotide sequence ID" value="NZ_JAAONZ010000001.1"/>
</dbReference>
<dbReference type="Pfam" id="PF12146">
    <property type="entry name" value="Hydrolase_4"/>
    <property type="match status" value="1"/>
</dbReference>
<comment type="caution">
    <text evidence="2">The sequence shown here is derived from an EMBL/GenBank/DDBJ whole genome shotgun (WGS) entry which is preliminary data.</text>
</comment>
<name>A0A9E5JPK9_9GAMM</name>
<keyword evidence="3" id="KW-1185">Reference proteome</keyword>
<reference evidence="2" key="1">
    <citation type="submission" date="2020-03" db="EMBL/GenBank/DDBJ databases">
        <authorList>
            <person name="Guo F."/>
        </authorList>
    </citation>
    <scope>NUCLEOTIDE SEQUENCE</scope>
    <source>
        <strain evidence="2">JCM 30134</strain>
    </source>
</reference>
<dbReference type="GO" id="GO:0016787">
    <property type="term" value="F:hydrolase activity"/>
    <property type="evidence" value="ECO:0007669"/>
    <property type="project" value="UniProtKB-KW"/>
</dbReference>